<evidence type="ECO:0000256" key="7">
    <source>
        <dbReference type="HAMAP-Rule" id="MF_00165"/>
    </source>
</evidence>
<dbReference type="InterPro" id="IPR039430">
    <property type="entry name" value="Thymidylate_kin-like_dom"/>
</dbReference>
<evidence type="ECO:0000256" key="3">
    <source>
        <dbReference type="ARBA" id="ARBA00022727"/>
    </source>
</evidence>
<protein>
    <recommendedName>
        <fullName evidence="7">Thymidylate kinase</fullName>
        <ecNumber evidence="7">2.7.4.9</ecNumber>
    </recommendedName>
    <alternativeName>
        <fullName evidence="7">dTMP kinase</fullName>
    </alternativeName>
</protein>
<dbReference type="Proteomes" id="UP000177376">
    <property type="component" value="Unassembled WGS sequence"/>
</dbReference>
<proteinExistence type="inferred from homology"/>
<dbReference type="EMBL" id="MHIM01000020">
    <property type="protein sequence ID" value="OGY52383.1"/>
    <property type="molecule type" value="Genomic_DNA"/>
</dbReference>
<dbReference type="Pfam" id="PF02223">
    <property type="entry name" value="Thymidylate_kin"/>
    <property type="match status" value="1"/>
</dbReference>
<sequence length="204" mass="23228">MFKNKFKGKFVAIEGLDGCGSTTQALKIEAYLKKIKKTCWLTHEPTISVIGGLIKAYVQGDIKLSSPISLQLLFAADRANHLAKEIIPNLDNGFNVITDRYFLSSLAYGALDINDDKWLYNINDLFLLPDLTLLIKTSAKTSVKRIKANRLGLELFEKEDKLQKVWNNYEKLSKKYPNIVVIDGEKSEEDVFEEIKREIDKVIK</sequence>
<evidence type="ECO:0000256" key="2">
    <source>
        <dbReference type="ARBA" id="ARBA00022679"/>
    </source>
</evidence>
<comment type="similarity">
    <text evidence="1 7">Belongs to the thymidylate kinase family.</text>
</comment>
<dbReference type="SUPFAM" id="SSF52540">
    <property type="entry name" value="P-loop containing nucleoside triphosphate hydrolases"/>
    <property type="match status" value="1"/>
</dbReference>
<evidence type="ECO:0000259" key="8">
    <source>
        <dbReference type="Pfam" id="PF02223"/>
    </source>
</evidence>
<evidence type="ECO:0000256" key="6">
    <source>
        <dbReference type="ARBA" id="ARBA00022840"/>
    </source>
</evidence>
<dbReference type="EC" id="2.7.4.9" evidence="7"/>
<dbReference type="CDD" id="cd01672">
    <property type="entry name" value="TMPK"/>
    <property type="match status" value="1"/>
</dbReference>
<keyword evidence="3 7" id="KW-0545">Nucleotide biosynthesis</keyword>
<dbReference type="InterPro" id="IPR018094">
    <property type="entry name" value="Thymidylate_kinase"/>
</dbReference>
<reference evidence="9 10" key="1">
    <citation type="journal article" date="2016" name="Nat. Commun.">
        <title>Thousands of microbial genomes shed light on interconnected biogeochemical processes in an aquifer system.</title>
        <authorList>
            <person name="Anantharaman K."/>
            <person name="Brown C.T."/>
            <person name="Hug L.A."/>
            <person name="Sharon I."/>
            <person name="Castelle C.J."/>
            <person name="Probst A.J."/>
            <person name="Thomas B.C."/>
            <person name="Singh A."/>
            <person name="Wilkins M.J."/>
            <person name="Karaoz U."/>
            <person name="Brodie E.L."/>
            <person name="Williams K.H."/>
            <person name="Hubbard S.S."/>
            <person name="Banfield J.F."/>
        </authorList>
    </citation>
    <scope>NUCLEOTIDE SEQUENCE [LARGE SCALE GENOMIC DNA]</scope>
</reference>
<evidence type="ECO:0000256" key="4">
    <source>
        <dbReference type="ARBA" id="ARBA00022741"/>
    </source>
</evidence>
<dbReference type="PANTHER" id="PTHR10344:SF1">
    <property type="entry name" value="THYMIDYLATE KINASE"/>
    <property type="match status" value="1"/>
</dbReference>
<keyword evidence="2 7" id="KW-0808">Transferase</keyword>
<evidence type="ECO:0000313" key="9">
    <source>
        <dbReference type="EMBL" id="OGY52383.1"/>
    </source>
</evidence>
<comment type="function">
    <text evidence="7">Phosphorylation of dTMP to form dTDP in both de novo and salvage pathways of dTTP synthesis.</text>
</comment>
<dbReference type="GO" id="GO:0005737">
    <property type="term" value="C:cytoplasm"/>
    <property type="evidence" value="ECO:0007669"/>
    <property type="project" value="TreeGrafter"/>
</dbReference>
<evidence type="ECO:0000256" key="1">
    <source>
        <dbReference type="ARBA" id="ARBA00009776"/>
    </source>
</evidence>
<organism evidence="9 10">
    <name type="scientific">Candidatus Buchananbacteria bacterium RIFCSPLOWO2_01_FULL_39_33</name>
    <dbReference type="NCBI Taxonomy" id="1797543"/>
    <lineage>
        <taxon>Bacteria</taxon>
        <taxon>Candidatus Buchananiibacteriota</taxon>
    </lineage>
</organism>
<keyword evidence="6 7" id="KW-0067">ATP-binding</keyword>
<comment type="caution">
    <text evidence="7">Lacks conserved residue(s) required for the propagation of feature annotation.</text>
</comment>
<comment type="catalytic activity">
    <reaction evidence="7">
        <text>dTMP + ATP = dTDP + ADP</text>
        <dbReference type="Rhea" id="RHEA:13517"/>
        <dbReference type="ChEBI" id="CHEBI:30616"/>
        <dbReference type="ChEBI" id="CHEBI:58369"/>
        <dbReference type="ChEBI" id="CHEBI:63528"/>
        <dbReference type="ChEBI" id="CHEBI:456216"/>
        <dbReference type="EC" id="2.7.4.9"/>
    </reaction>
</comment>
<keyword evidence="4 7" id="KW-0547">Nucleotide-binding</keyword>
<dbReference type="GO" id="GO:0006233">
    <property type="term" value="P:dTDP biosynthetic process"/>
    <property type="evidence" value="ECO:0007669"/>
    <property type="project" value="InterPro"/>
</dbReference>
<keyword evidence="5 7" id="KW-0418">Kinase</keyword>
<evidence type="ECO:0000313" key="10">
    <source>
        <dbReference type="Proteomes" id="UP000177376"/>
    </source>
</evidence>
<gene>
    <name evidence="7" type="primary">tmk</name>
    <name evidence="9" type="ORF">A3A02_02780</name>
</gene>
<evidence type="ECO:0000256" key="5">
    <source>
        <dbReference type="ARBA" id="ARBA00022777"/>
    </source>
</evidence>
<dbReference type="GO" id="GO:0006227">
    <property type="term" value="P:dUDP biosynthetic process"/>
    <property type="evidence" value="ECO:0007669"/>
    <property type="project" value="TreeGrafter"/>
</dbReference>
<dbReference type="GO" id="GO:0006235">
    <property type="term" value="P:dTTP biosynthetic process"/>
    <property type="evidence" value="ECO:0007669"/>
    <property type="project" value="UniProtKB-UniRule"/>
</dbReference>
<comment type="caution">
    <text evidence="9">The sequence shown here is derived from an EMBL/GenBank/DDBJ whole genome shotgun (WGS) entry which is preliminary data.</text>
</comment>
<dbReference type="NCBIfam" id="TIGR00041">
    <property type="entry name" value="DTMP_kinase"/>
    <property type="match status" value="1"/>
</dbReference>
<name>A0A1G1YJ79_9BACT</name>
<dbReference type="InterPro" id="IPR027417">
    <property type="entry name" value="P-loop_NTPase"/>
</dbReference>
<dbReference type="GO" id="GO:0004798">
    <property type="term" value="F:dTMP kinase activity"/>
    <property type="evidence" value="ECO:0007669"/>
    <property type="project" value="UniProtKB-UniRule"/>
</dbReference>
<dbReference type="AlphaFoldDB" id="A0A1G1YJ79"/>
<dbReference type="Gene3D" id="3.40.50.300">
    <property type="entry name" value="P-loop containing nucleotide triphosphate hydrolases"/>
    <property type="match status" value="1"/>
</dbReference>
<dbReference type="GO" id="GO:0005524">
    <property type="term" value="F:ATP binding"/>
    <property type="evidence" value="ECO:0007669"/>
    <property type="project" value="UniProtKB-UniRule"/>
</dbReference>
<dbReference type="PANTHER" id="PTHR10344">
    <property type="entry name" value="THYMIDYLATE KINASE"/>
    <property type="match status" value="1"/>
</dbReference>
<accession>A0A1G1YJ79</accession>
<feature type="domain" description="Thymidylate kinase-like" evidence="8">
    <location>
        <begin position="13"/>
        <end position="195"/>
    </location>
</feature>
<dbReference type="HAMAP" id="MF_00165">
    <property type="entry name" value="Thymidylate_kinase"/>
    <property type="match status" value="1"/>
</dbReference>